<reference evidence="2" key="1">
    <citation type="submission" date="2018-11" db="EMBL/GenBank/DDBJ databases">
        <authorList>
            <consortium name="Genoscope - CEA"/>
            <person name="William W."/>
        </authorList>
    </citation>
    <scope>NUCLEOTIDE SEQUENCE</scope>
</reference>
<name>A0A3P6G7B9_BRAOL</name>
<protein>
    <submittedName>
        <fullName evidence="2">Uncharacterized protein</fullName>
    </submittedName>
</protein>
<evidence type="ECO:0000256" key="1">
    <source>
        <dbReference type="SAM" id="MobiDB-lite"/>
    </source>
</evidence>
<organism evidence="2">
    <name type="scientific">Brassica oleracea</name>
    <name type="common">Wild cabbage</name>
    <dbReference type="NCBI Taxonomy" id="3712"/>
    <lineage>
        <taxon>Eukaryota</taxon>
        <taxon>Viridiplantae</taxon>
        <taxon>Streptophyta</taxon>
        <taxon>Embryophyta</taxon>
        <taxon>Tracheophyta</taxon>
        <taxon>Spermatophyta</taxon>
        <taxon>Magnoliopsida</taxon>
        <taxon>eudicotyledons</taxon>
        <taxon>Gunneridae</taxon>
        <taxon>Pentapetalae</taxon>
        <taxon>rosids</taxon>
        <taxon>malvids</taxon>
        <taxon>Brassicales</taxon>
        <taxon>Brassicaceae</taxon>
        <taxon>Brassiceae</taxon>
        <taxon>Brassica</taxon>
    </lineage>
</organism>
<feature type="compositionally biased region" description="Basic residues" evidence="1">
    <location>
        <begin position="53"/>
        <end position="67"/>
    </location>
</feature>
<dbReference type="EMBL" id="LR031880">
    <property type="protein sequence ID" value="VDD60970.1"/>
    <property type="molecule type" value="Genomic_DNA"/>
</dbReference>
<dbReference type="AlphaFoldDB" id="A0A3P6G7B9"/>
<evidence type="ECO:0000313" key="2">
    <source>
        <dbReference type="EMBL" id="VDD60970.1"/>
    </source>
</evidence>
<feature type="region of interest" description="Disordered" evidence="1">
    <location>
        <begin position="43"/>
        <end position="84"/>
    </location>
</feature>
<proteinExistence type="predicted"/>
<accession>A0A3P6G7B9</accession>
<gene>
    <name evidence="2" type="ORF">BOLC6T36423H</name>
</gene>
<feature type="compositionally biased region" description="Acidic residues" evidence="1">
    <location>
        <begin position="73"/>
        <end position="84"/>
    </location>
</feature>
<sequence length="84" mass="9844">MSSEDERSRPGNSVAGLSNLQMRALNDSFTNLMNTALEQIHQRLDEIQNSKQPRPRTRARRDRPRRPNRSDDEIREEDSHEDDV</sequence>